<comment type="caution">
    <text evidence="1">The sequence shown here is derived from an EMBL/GenBank/DDBJ whole genome shotgun (WGS) entry which is preliminary data.</text>
</comment>
<dbReference type="Proteomes" id="UP000027345">
    <property type="component" value="Unassembled WGS sequence"/>
</dbReference>
<dbReference type="STRING" id="287986.DV20_43370"/>
<evidence type="ECO:0000313" key="2">
    <source>
        <dbReference type="Proteomes" id="UP000027345"/>
    </source>
</evidence>
<dbReference type="AlphaFoldDB" id="A0A066TLK5"/>
<keyword evidence="2" id="KW-1185">Reference proteome</keyword>
<gene>
    <name evidence="1" type="ORF">DV20_43370</name>
</gene>
<dbReference type="EMBL" id="JMQI01000086">
    <property type="protein sequence ID" value="KDN16001.1"/>
    <property type="molecule type" value="Genomic_DNA"/>
</dbReference>
<proteinExistence type="predicted"/>
<sequence length="185" mass="19559">MATGLVAAGTLSQEDADRILADLDVTLQRSGWLKVVHAEAAASTSGTAVARAVGTERPEWRQAIEEPPAPVLRQVVSLAGRTFEVGELTADLVSLEVWSTFVVLTLAHSGVDPRRMREHFALRTDWRGWDDAGTQYRGGGGGGSGSHGLLVERRTFEPGPPAEARVLTLAAESPGGRATVVIPLG</sequence>
<reference evidence="1 2" key="1">
    <citation type="submission" date="2014-05" db="EMBL/GenBank/DDBJ databases">
        <title>Draft genome sequence of Amycolatopsis rifamycinica DSM 46095.</title>
        <authorList>
            <person name="Lal R."/>
            <person name="Saxena A."/>
            <person name="Kumari R."/>
            <person name="Mukherjee U."/>
            <person name="Singh P."/>
            <person name="Sangwan N."/>
            <person name="Mahato N.K."/>
        </authorList>
    </citation>
    <scope>NUCLEOTIDE SEQUENCE [LARGE SCALE GENOMIC DNA]</scope>
    <source>
        <strain evidence="1 2">DSM 46095</strain>
    </source>
</reference>
<evidence type="ECO:0000313" key="1">
    <source>
        <dbReference type="EMBL" id="KDN16001.1"/>
    </source>
</evidence>
<accession>A0A066TLK5</accession>
<name>A0A066TLK5_9PSEU</name>
<protein>
    <submittedName>
        <fullName evidence="1">Uncharacterized protein</fullName>
    </submittedName>
</protein>
<organism evidence="1 2">
    <name type="scientific">Amycolatopsis rifamycinica</name>
    <dbReference type="NCBI Taxonomy" id="287986"/>
    <lineage>
        <taxon>Bacteria</taxon>
        <taxon>Bacillati</taxon>
        <taxon>Actinomycetota</taxon>
        <taxon>Actinomycetes</taxon>
        <taxon>Pseudonocardiales</taxon>
        <taxon>Pseudonocardiaceae</taxon>
        <taxon>Amycolatopsis</taxon>
    </lineage>
</organism>